<gene>
    <name evidence="6" type="ORF">CLV97_1476</name>
</gene>
<comment type="subcellular location">
    <subcellularLocation>
        <location evidence="1">Cytoplasm</location>
    </subcellularLocation>
</comment>
<dbReference type="NCBIfam" id="TIGR01881">
    <property type="entry name" value="cas_Cmr5"/>
    <property type="match status" value="1"/>
</dbReference>
<organism evidence="6 7">
    <name type="scientific">Planifilum fimeticola</name>
    <dbReference type="NCBI Taxonomy" id="201975"/>
    <lineage>
        <taxon>Bacteria</taxon>
        <taxon>Bacillati</taxon>
        <taxon>Bacillota</taxon>
        <taxon>Bacilli</taxon>
        <taxon>Bacillales</taxon>
        <taxon>Thermoactinomycetaceae</taxon>
        <taxon>Planifilum</taxon>
    </lineage>
</organism>
<reference evidence="6 7" key="1">
    <citation type="submission" date="2018-03" db="EMBL/GenBank/DDBJ databases">
        <title>Genomic Encyclopedia of Archaeal and Bacterial Type Strains, Phase II (KMG-II): from individual species to whole genera.</title>
        <authorList>
            <person name="Goeker M."/>
        </authorList>
    </citation>
    <scope>NUCLEOTIDE SEQUENCE [LARGE SCALE GENOMIC DNA]</scope>
    <source>
        <strain evidence="6 7">DSM 44946</strain>
    </source>
</reference>
<evidence type="ECO:0000256" key="5">
    <source>
        <dbReference type="ARBA" id="ARBA00030001"/>
    </source>
</evidence>
<comment type="similarity">
    <text evidence="2">Belongs to the CRISPR system Cmr5 family.</text>
</comment>
<keyword evidence="7" id="KW-1185">Reference proteome</keyword>
<dbReference type="SUPFAM" id="SSF158568">
    <property type="entry name" value="AF1862-like"/>
    <property type="match status" value="1"/>
</dbReference>
<dbReference type="GO" id="GO:0005737">
    <property type="term" value="C:cytoplasm"/>
    <property type="evidence" value="ECO:0007669"/>
    <property type="project" value="UniProtKB-SubCell"/>
</dbReference>
<keyword evidence="3" id="KW-0963">Cytoplasm</keyword>
<keyword evidence="4" id="KW-0051">Antiviral defense</keyword>
<evidence type="ECO:0000313" key="6">
    <source>
        <dbReference type="EMBL" id="PRX38570.1"/>
    </source>
</evidence>
<protein>
    <recommendedName>
        <fullName evidence="5">CRISPR type III-B/RAMP module-associated protein Cmr5</fullName>
    </recommendedName>
</protein>
<dbReference type="RefSeq" id="WP_106346754.1">
    <property type="nucleotide sequence ID" value="NZ_PVNE01000047.1"/>
</dbReference>
<dbReference type="Pfam" id="PF09701">
    <property type="entry name" value="Cas_Cmr5"/>
    <property type="match status" value="1"/>
</dbReference>
<evidence type="ECO:0000256" key="4">
    <source>
        <dbReference type="ARBA" id="ARBA00023118"/>
    </source>
</evidence>
<evidence type="ECO:0000256" key="3">
    <source>
        <dbReference type="ARBA" id="ARBA00022490"/>
    </source>
</evidence>
<proteinExistence type="inferred from homology"/>
<comment type="caution">
    <text evidence="6">The sequence shown here is derived from an EMBL/GenBank/DDBJ whole genome shotgun (WGS) entry which is preliminary data.</text>
</comment>
<evidence type="ECO:0000313" key="7">
    <source>
        <dbReference type="Proteomes" id="UP000237797"/>
    </source>
</evidence>
<dbReference type="InterPro" id="IPR023101">
    <property type="entry name" value="AF1862-like_dom_sf"/>
</dbReference>
<dbReference type="OrthoDB" id="1716617at2"/>
<dbReference type="Gene3D" id="1.10.520.30">
    <property type="entry name" value="AF1862-like domain"/>
    <property type="match status" value="1"/>
</dbReference>
<dbReference type="EMBL" id="PVNE01000047">
    <property type="protein sequence ID" value="PRX38570.1"/>
    <property type="molecule type" value="Genomic_DNA"/>
</dbReference>
<dbReference type="InterPro" id="IPR010160">
    <property type="entry name" value="CRISPR-assoc_prot_Cmr5"/>
</dbReference>
<dbReference type="GO" id="GO:0051607">
    <property type="term" value="P:defense response to virus"/>
    <property type="evidence" value="ECO:0007669"/>
    <property type="project" value="UniProtKB-KW"/>
</dbReference>
<name>A0A2T0LA15_9BACL</name>
<sequence>MAQKIRAIANARAAYAFEKVKGFVKKAEKETQKQREYRSYLKKMPAMVQVNGLGETLAFYYAKGGVYREIYEQIAEWIQKSMPFLIDEDNQGEKKDFIEILVNMESPKYRLVTMEVLALLNWMHRFAEGMIDVKESAQ</sequence>
<evidence type="ECO:0000256" key="1">
    <source>
        <dbReference type="ARBA" id="ARBA00004496"/>
    </source>
</evidence>
<accession>A0A2T0LA15</accession>
<dbReference type="AlphaFoldDB" id="A0A2T0LA15"/>
<evidence type="ECO:0000256" key="2">
    <source>
        <dbReference type="ARBA" id="ARBA00006161"/>
    </source>
</evidence>
<dbReference type="Proteomes" id="UP000237797">
    <property type="component" value="Unassembled WGS sequence"/>
</dbReference>